<accession>A0A517TV27</accession>
<evidence type="ECO:0000256" key="1">
    <source>
        <dbReference type="SAM" id="Phobius"/>
    </source>
</evidence>
<reference evidence="2 3" key="1">
    <citation type="submission" date="2019-02" db="EMBL/GenBank/DDBJ databases">
        <title>Deep-cultivation of Planctomycetes and their phenomic and genomic characterization uncovers novel biology.</title>
        <authorList>
            <person name="Wiegand S."/>
            <person name="Jogler M."/>
            <person name="Boedeker C."/>
            <person name="Pinto D."/>
            <person name="Vollmers J."/>
            <person name="Rivas-Marin E."/>
            <person name="Kohn T."/>
            <person name="Peeters S.H."/>
            <person name="Heuer A."/>
            <person name="Rast P."/>
            <person name="Oberbeckmann S."/>
            <person name="Bunk B."/>
            <person name="Jeske O."/>
            <person name="Meyerdierks A."/>
            <person name="Storesund J.E."/>
            <person name="Kallscheuer N."/>
            <person name="Luecker S."/>
            <person name="Lage O.M."/>
            <person name="Pohl T."/>
            <person name="Merkel B.J."/>
            <person name="Hornburger P."/>
            <person name="Mueller R.-W."/>
            <person name="Bruemmer F."/>
            <person name="Labrenz M."/>
            <person name="Spormann A.M."/>
            <person name="Op den Camp H."/>
            <person name="Overmann J."/>
            <person name="Amann R."/>
            <person name="Jetten M.S.M."/>
            <person name="Mascher T."/>
            <person name="Medema M.H."/>
            <person name="Devos D.P."/>
            <person name="Kaster A.-K."/>
            <person name="Ovreas L."/>
            <person name="Rohde M."/>
            <person name="Galperin M.Y."/>
            <person name="Jogler C."/>
        </authorList>
    </citation>
    <scope>NUCLEOTIDE SEQUENCE [LARGE SCALE GENOMIC DNA]</scope>
    <source>
        <strain evidence="2 3">I41</strain>
    </source>
</reference>
<proteinExistence type="predicted"/>
<keyword evidence="1" id="KW-1133">Transmembrane helix</keyword>
<organism evidence="2 3">
    <name type="scientific">Lacipirellula limnantheis</name>
    <dbReference type="NCBI Taxonomy" id="2528024"/>
    <lineage>
        <taxon>Bacteria</taxon>
        <taxon>Pseudomonadati</taxon>
        <taxon>Planctomycetota</taxon>
        <taxon>Planctomycetia</taxon>
        <taxon>Pirellulales</taxon>
        <taxon>Lacipirellulaceae</taxon>
        <taxon>Lacipirellula</taxon>
    </lineage>
</organism>
<gene>
    <name evidence="2" type="ORF">I41_14040</name>
</gene>
<evidence type="ECO:0000313" key="3">
    <source>
        <dbReference type="Proteomes" id="UP000317909"/>
    </source>
</evidence>
<keyword evidence="3" id="KW-1185">Reference proteome</keyword>
<keyword evidence="1" id="KW-0472">Membrane</keyword>
<keyword evidence="1" id="KW-0812">Transmembrane</keyword>
<name>A0A517TV27_9BACT</name>
<protein>
    <submittedName>
        <fullName evidence="2">Uncharacterized protein</fullName>
    </submittedName>
</protein>
<dbReference type="Proteomes" id="UP000317909">
    <property type="component" value="Chromosome"/>
</dbReference>
<sequence>MPGMTRAFSYLAFLLSALFALWFVAGWVDAIWSNGLSVGAYSLLHWPAVSGTIALPVLAVVFLCLGMSLLPKD</sequence>
<dbReference type="AlphaFoldDB" id="A0A517TV27"/>
<dbReference type="KEGG" id="llh:I41_14040"/>
<evidence type="ECO:0000313" key="2">
    <source>
        <dbReference type="EMBL" id="QDT72233.1"/>
    </source>
</evidence>
<feature type="transmembrane region" description="Helical" evidence="1">
    <location>
        <begin position="46"/>
        <end position="70"/>
    </location>
</feature>
<dbReference type="EMBL" id="CP036339">
    <property type="protein sequence ID" value="QDT72233.1"/>
    <property type="molecule type" value="Genomic_DNA"/>
</dbReference>